<dbReference type="CDD" id="cd01920">
    <property type="entry name" value="cyclophilin_EcCYP_like"/>
    <property type="match status" value="1"/>
</dbReference>
<dbReference type="GO" id="GO:0003755">
    <property type="term" value="F:peptidyl-prolyl cis-trans isomerase activity"/>
    <property type="evidence" value="ECO:0007669"/>
    <property type="project" value="UniProtKB-UniRule"/>
</dbReference>
<dbReference type="InterPro" id="IPR020892">
    <property type="entry name" value="Cyclophilin-type_PPIase_CS"/>
</dbReference>
<dbReference type="PROSITE" id="PS50072">
    <property type="entry name" value="CSA_PPIASE_2"/>
    <property type="match status" value="1"/>
</dbReference>
<feature type="chain" id="PRO_5026378921" description="Peptidyl-prolyl cis-trans isomerase" evidence="4">
    <location>
        <begin position="25"/>
        <end position="193"/>
    </location>
</feature>
<name>A0A6H3F384_9BACT</name>
<dbReference type="GO" id="GO:0006457">
    <property type="term" value="P:protein folding"/>
    <property type="evidence" value="ECO:0007669"/>
    <property type="project" value="InterPro"/>
</dbReference>
<feature type="signal peptide" evidence="4">
    <location>
        <begin position="1"/>
        <end position="24"/>
    </location>
</feature>
<dbReference type="InterPro" id="IPR044665">
    <property type="entry name" value="E_coli_cyclophilin_A-like"/>
</dbReference>
<dbReference type="PROSITE" id="PS00170">
    <property type="entry name" value="CSA_PPIASE_1"/>
    <property type="match status" value="1"/>
</dbReference>
<dbReference type="EMBL" id="SIXC01000014">
    <property type="protein sequence ID" value="TBH78636.1"/>
    <property type="molecule type" value="Genomic_DNA"/>
</dbReference>
<keyword evidence="7" id="KW-1185">Reference proteome</keyword>
<organism evidence="6 7">
    <name type="scientific">Desulfovibrio legallii</name>
    <dbReference type="NCBI Taxonomy" id="571438"/>
    <lineage>
        <taxon>Bacteria</taxon>
        <taxon>Pseudomonadati</taxon>
        <taxon>Thermodesulfobacteriota</taxon>
        <taxon>Desulfovibrionia</taxon>
        <taxon>Desulfovibrionales</taxon>
        <taxon>Desulfovibrionaceae</taxon>
        <taxon>Desulfovibrio</taxon>
    </lineage>
</organism>
<dbReference type="PRINTS" id="PR00153">
    <property type="entry name" value="CSAPPISMRASE"/>
</dbReference>
<evidence type="ECO:0000313" key="6">
    <source>
        <dbReference type="EMBL" id="TBH78636.1"/>
    </source>
</evidence>
<evidence type="ECO:0000256" key="4">
    <source>
        <dbReference type="RuleBase" id="RU363019"/>
    </source>
</evidence>
<comment type="catalytic activity">
    <reaction evidence="4">
        <text>[protein]-peptidylproline (omega=180) = [protein]-peptidylproline (omega=0)</text>
        <dbReference type="Rhea" id="RHEA:16237"/>
        <dbReference type="Rhea" id="RHEA-COMP:10747"/>
        <dbReference type="Rhea" id="RHEA-COMP:10748"/>
        <dbReference type="ChEBI" id="CHEBI:83833"/>
        <dbReference type="ChEBI" id="CHEBI:83834"/>
        <dbReference type="EC" id="5.2.1.8"/>
    </reaction>
</comment>
<dbReference type="Proteomes" id="UP000292919">
    <property type="component" value="Unassembled WGS sequence"/>
</dbReference>
<evidence type="ECO:0000256" key="1">
    <source>
        <dbReference type="ARBA" id="ARBA00007365"/>
    </source>
</evidence>
<keyword evidence="3 4" id="KW-0413">Isomerase</keyword>
<evidence type="ECO:0000256" key="3">
    <source>
        <dbReference type="ARBA" id="ARBA00023235"/>
    </source>
</evidence>
<dbReference type="AlphaFoldDB" id="A0A6H3F384"/>
<dbReference type="RefSeq" id="WP_118229750.1">
    <property type="nucleotide sequence ID" value="NZ_SIXC01000014.1"/>
</dbReference>
<accession>A0A6H3F384</accession>
<dbReference type="PANTHER" id="PTHR43246">
    <property type="entry name" value="PEPTIDYL-PROLYL CIS-TRANS ISOMERASE CYP38, CHLOROPLASTIC"/>
    <property type="match status" value="1"/>
</dbReference>
<keyword evidence="4" id="KW-0732">Signal</keyword>
<dbReference type="Gene3D" id="2.40.100.10">
    <property type="entry name" value="Cyclophilin-like"/>
    <property type="match status" value="1"/>
</dbReference>
<protein>
    <recommendedName>
        <fullName evidence="4">Peptidyl-prolyl cis-trans isomerase</fullName>
        <shortName evidence="4">PPIase</shortName>
        <ecNumber evidence="4">5.2.1.8</ecNumber>
    </recommendedName>
</protein>
<comment type="similarity">
    <text evidence="1 4">Belongs to the cyclophilin-type PPIase family.</text>
</comment>
<evidence type="ECO:0000256" key="2">
    <source>
        <dbReference type="ARBA" id="ARBA00023110"/>
    </source>
</evidence>
<reference evidence="6 7" key="1">
    <citation type="submission" date="2018-12" db="EMBL/GenBank/DDBJ databases">
        <title>First genome draft of Desulfovibrio legallis sp. nov.</title>
        <authorList>
            <person name="Ben Dhia O."/>
            <person name="Najjari A."/>
            <person name="Ferjani R."/>
            <person name="Fhoula I."/>
            <person name="Fardeau M.-L."/>
            <person name="Boudabbous A."/>
            <person name="Ouzari H.I."/>
        </authorList>
    </citation>
    <scope>NUCLEOTIDE SEQUENCE [LARGE SCALE GENOMIC DNA]</scope>
    <source>
        <strain evidence="6 7">H1T</strain>
    </source>
</reference>
<feature type="domain" description="PPIase cyclophilin-type" evidence="5">
    <location>
        <begin position="34"/>
        <end position="191"/>
    </location>
</feature>
<proteinExistence type="inferred from homology"/>
<comment type="caution">
    <text evidence="6">The sequence shown here is derived from an EMBL/GenBank/DDBJ whole genome shotgun (WGS) entry which is preliminary data.</text>
</comment>
<evidence type="ECO:0000259" key="5">
    <source>
        <dbReference type="PROSITE" id="PS50072"/>
    </source>
</evidence>
<comment type="function">
    <text evidence="4">PPIases accelerate the folding of proteins. It catalyzes the cis-trans isomerization of proline imidic peptide bonds in oligopeptides.</text>
</comment>
<evidence type="ECO:0000313" key="7">
    <source>
        <dbReference type="Proteomes" id="UP000292919"/>
    </source>
</evidence>
<dbReference type="InterPro" id="IPR029000">
    <property type="entry name" value="Cyclophilin-like_dom_sf"/>
</dbReference>
<dbReference type="Pfam" id="PF00160">
    <property type="entry name" value="Pro_isomerase"/>
    <property type="match status" value="1"/>
</dbReference>
<dbReference type="InterPro" id="IPR002130">
    <property type="entry name" value="Cyclophilin-type_PPIase_dom"/>
</dbReference>
<sequence length="193" mass="20976">MVLAVCFSLLTAGFGLNAASPARAAAPDPTVRLETSMGDIVLRLDARKAPISTANFVQYVKSGFYDGTVFHRVIKNFMIQGGGLTPDLKQKEARTPIRNEADNGLKNKKYTIAMARTGEPHSATAQFFINVKDNAFLDFKNQTAQGWGYAVFGKVIKGQDVVDKIAAVSTGRKGYYDDVPAQTILIKKAEVVE</sequence>
<gene>
    <name evidence="6" type="ORF">EB812_10400</name>
</gene>
<dbReference type="SUPFAM" id="SSF50891">
    <property type="entry name" value="Cyclophilin-like"/>
    <property type="match status" value="1"/>
</dbReference>
<dbReference type="EC" id="5.2.1.8" evidence="4"/>
<keyword evidence="2 4" id="KW-0697">Rotamase</keyword>